<gene>
    <name evidence="3" type="primary">LOC127149764</name>
</gene>
<dbReference type="SUPFAM" id="SSF53098">
    <property type="entry name" value="Ribonuclease H-like"/>
    <property type="match status" value="1"/>
</dbReference>
<dbReference type="PROSITE" id="PS50994">
    <property type="entry name" value="INTEGRASE"/>
    <property type="match status" value="1"/>
</dbReference>
<evidence type="ECO:0000313" key="3">
    <source>
        <dbReference type="RefSeq" id="XP_050941592.1"/>
    </source>
</evidence>
<dbReference type="InterPro" id="IPR012337">
    <property type="entry name" value="RNaseH-like_sf"/>
</dbReference>
<sequence length="303" mass="34434">MAGLDEGCYRGSVLPWLDWVQWASRHMIGNSLSFAELKECSVGYVTFGDGVKGTVVRKGNIDRFGALVLSNLQKEQDKDVRRIRSDHGKEFENSAFNEFFQYEGIFHEFSTPLTPQQNGVVERKNHTLQQMAYYGKVVNQMLNTFMFSEVCAIFLTTENFTASGILNQMKQIIPYMNPFATSNEFVSFDYASLETDSRVDPTVSSALHESIKDDSTVSEVINSKNNDIDTALKDDQWITAMQKEVLQFECNKVWELIPKTAHANVIDTKRIFKNKIDEKGCVTKNKARLVTQGFSHIEMVGFL</sequence>
<dbReference type="InterPro" id="IPR039537">
    <property type="entry name" value="Retrotran_Ty1/copia-like"/>
</dbReference>
<protein>
    <submittedName>
        <fullName evidence="3">Uncharacterized protein LOC127149764</fullName>
    </submittedName>
</protein>
<dbReference type="InterPro" id="IPR036397">
    <property type="entry name" value="RNaseH_sf"/>
</dbReference>
<dbReference type="RefSeq" id="XP_050941592.1">
    <property type="nucleotide sequence ID" value="XM_051085635.1"/>
</dbReference>
<dbReference type="Proteomes" id="UP001652600">
    <property type="component" value="Chromosome 6"/>
</dbReference>
<feature type="domain" description="Integrase catalytic" evidence="1">
    <location>
        <begin position="11"/>
        <end position="182"/>
    </location>
</feature>
<keyword evidence="2" id="KW-1185">Reference proteome</keyword>
<organism evidence="2 3">
    <name type="scientific">Cucumis melo</name>
    <name type="common">Muskmelon</name>
    <dbReference type="NCBI Taxonomy" id="3656"/>
    <lineage>
        <taxon>Eukaryota</taxon>
        <taxon>Viridiplantae</taxon>
        <taxon>Streptophyta</taxon>
        <taxon>Embryophyta</taxon>
        <taxon>Tracheophyta</taxon>
        <taxon>Spermatophyta</taxon>
        <taxon>Magnoliopsida</taxon>
        <taxon>eudicotyledons</taxon>
        <taxon>Gunneridae</taxon>
        <taxon>Pentapetalae</taxon>
        <taxon>rosids</taxon>
        <taxon>fabids</taxon>
        <taxon>Cucurbitales</taxon>
        <taxon>Cucurbitaceae</taxon>
        <taxon>Benincaseae</taxon>
        <taxon>Cucumis</taxon>
    </lineage>
</organism>
<dbReference type="GeneID" id="127149764"/>
<dbReference type="PANTHER" id="PTHR42648:SF21">
    <property type="entry name" value="CYSTEINE-RICH RLK (RECEPTOR-LIKE PROTEIN KINASE) 8"/>
    <property type="match status" value="1"/>
</dbReference>
<proteinExistence type="predicted"/>
<dbReference type="InterPro" id="IPR001584">
    <property type="entry name" value="Integrase_cat-core"/>
</dbReference>
<evidence type="ECO:0000313" key="2">
    <source>
        <dbReference type="Proteomes" id="UP001652600"/>
    </source>
</evidence>
<accession>A0ABM3KUX7</accession>
<name>A0ABM3KUX7_CUCME</name>
<reference evidence="3" key="1">
    <citation type="submission" date="2025-08" db="UniProtKB">
        <authorList>
            <consortium name="RefSeq"/>
        </authorList>
    </citation>
    <scope>IDENTIFICATION</scope>
    <source>
        <tissue evidence="3">Stem</tissue>
    </source>
</reference>
<evidence type="ECO:0000259" key="1">
    <source>
        <dbReference type="PROSITE" id="PS50994"/>
    </source>
</evidence>
<dbReference type="Gene3D" id="3.30.420.10">
    <property type="entry name" value="Ribonuclease H-like superfamily/Ribonuclease H"/>
    <property type="match status" value="1"/>
</dbReference>
<dbReference type="PANTHER" id="PTHR42648">
    <property type="entry name" value="TRANSPOSASE, PUTATIVE-RELATED"/>
    <property type="match status" value="1"/>
</dbReference>